<dbReference type="PROSITE" id="PS50949">
    <property type="entry name" value="HTH_GNTR"/>
    <property type="match status" value="1"/>
</dbReference>
<feature type="domain" description="HTH gntR-type" evidence="4">
    <location>
        <begin position="1"/>
        <end position="68"/>
    </location>
</feature>
<dbReference type="InterPro" id="IPR000524">
    <property type="entry name" value="Tscrpt_reg_HTH_GntR"/>
</dbReference>
<dbReference type="InterPro" id="IPR008920">
    <property type="entry name" value="TF_FadR/GntR_C"/>
</dbReference>
<dbReference type="SMART" id="SM00345">
    <property type="entry name" value="HTH_GNTR"/>
    <property type="match status" value="1"/>
</dbReference>
<dbReference type="PRINTS" id="PR00035">
    <property type="entry name" value="HTHGNTR"/>
</dbReference>
<dbReference type="SUPFAM" id="SSF46785">
    <property type="entry name" value="Winged helix' DNA-binding domain"/>
    <property type="match status" value="1"/>
</dbReference>
<evidence type="ECO:0000313" key="5">
    <source>
        <dbReference type="EMBL" id="OYR18460.1"/>
    </source>
</evidence>
<dbReference type="Gene3D" id="1.20.120.530">
    <property type="entry name" value="GntR ligand-binding domain-like"/>
    <property type="match status" value="1"/>
</dbReference>
<dbReference type="InterPro" id="IPR036390">
    <property type="entry name" value="WH_DNA-bd_sf"/>
</dbReference>
<dbReference type="EMBL" id="NNRK01000012">
    <property type="protein sequence ID" value="OYR18460.1"/>
    <property type="molecule type" value="Genomic_DNA"/>
</dbReference>
<dbReference type="SMART" id="SM00895">
    <property type="entry name" value="FCD"/>
    <property type="match status" value="1"/>
</dbReference>
<protein>
    <submittedName>
        <fullName evidence="5">FCD domain protein</fullName>
    </submittedName>
</protein>
<evidence type="ECO:0000256" key="2">
    <source>
        <dbReference type="ARBA" id="ARBA00023125"/>
    </source>
</evidence>
<accession>A0A256FUM8</accession>
<dbReference type="AlphaFoldDB" id="A0A256FUM8"/>
<dbReference type="OrthoDB" id="284307at2"/>
<proteinExistence type="predicted"/>
<evidence type="ECO:0000313" key="6">
    <source>
        <dbReference type="Proteomes" id="UP000216345"/>
    </source>
</evidence>
<keyword evidence="2" id="KW-0238">DNA-binding</keyword>
<dbReference type="Pfam" id="PF00392">
    <property type="entry name" value="GntR"/>
    <property type="match status" value="1"/>
</dbReference>
<comment type="caution">
    <text evidence="5">The sequence shown here is derived from an EMBL/GenBank/DDBJ whole genome shotgun (WGS) entry which is preliminary data.</text>
</comment>
<sequence length="222" mass="24983">MKSEEATLCLLDYLHGAQLKQQDRLKPERELAAIIGCSRETLRHALDALERDGKIWRHQGKGTFFGHPGAEEPRSMDRIIAAASPEELLKARLVLEPALAAQAALSATPSDIEWLTKLAAATAAANDWQQYEKADREFHIAIARATHNSLLIGLFLTLSAVRGRARWQRQHVDVFRKGNKTRYAVTQGKMHSDIVMNIERRDGEAARLAMKKHLKSIYDLLE</sequence>
<dbReference type="GO" id="GO:0003700">
    <property type="term" value="F:DNA-binding transcription factor activity"/>
    <property type="evidence" value="ECO:0007669"/>
    <property type="project" value="InterPro"/>
</dbReference>
<dbReference type="InterPro" id="IPR036388">
    <property type="entry name" value="WH-like_DNA-bd_sf"/>
</dbReference>
<organism evidence="5 6">
    <name type="scientific">Brucella rhizosphaerae</name>
    <dbReference type="NCBI Taxonomy" id="571254"/>
    <lineage>
        <taxon>Bacteria</taxon>
        <taxon>Pseudomonadati</taxon>
        <taxon>Pseudomonadota</taxon>
        <taxon>Alphaproteobacteria</taxon>
        <taxon>Hyphomicrobiales</taxon>
        <taxon>Brucellaceae</taxon>
        <taxon>Brucella/Ochrobactrum group</taxon>
        <taxon>Brucella</taxon>
    </lineage>
</organism>
<dbReference type="GO" id="GO:0003677">
    <property type="term" value="F:DNA binding"/>
    <property type="evidence" value="ECO:0007669"/>
    <property type="project" value="UniProtKB-KW"/>
</dbReference>
<dbReference type="CDD" id="cd07377">
    <property type="entry name" value="WHTH_GntR"/>
    <property type="match status" value="1"/>
</dbReference>
<dbReference type="PANTHER" id="PTHR43537:SF5">
    <property type="entry name" value="UXU OPERON TRANSCRIPTIONAL REGULATOR"/>
    <property type="match status" value="1"/>
</dbReference>
<dbReference type="Gene3D" id="1.10.10.10">
    <property type="entry name" value="Winged helix-like DNA-binding domain superfamily/Winged helix DNA-binding domain"/>
    <property type="match status" value="1"/>
</dbReference>
<gene>
    <name evidence="5" type="ORF">CEV32_3281</name>
</gene>
<keyword evidence="6" id="KW-1185">Reference proteome</keyword>
<dbReference type="InterPro" id="IPR011711">
    <property type="entry name" value="GntR_C"/>
</dbReference>
<evidence type="ECO:0000256" key="1">
    <source>
        <dbReference type="ARBA" id="ARBA00023015"/>
    </source>
</evidence>
<evidence type="ECO:0000259" key="4">
    <source>
        <dbReference type="PROSITE" id="PS50949"/>
    </source>
</evidence>
<dbReference type="Proteomes" id="UP000216345">
    <property type="component" value="Unassembled WGS sequence"/>
</dbReference>
<reference evidence="5 6" key="1">
    <citation type="submission" date="2017-07" db="EMBL/GenBank/DDBJ databases">
        <title>Phylogenetic study on the rhizospheric bacterium Ochrobactrum sp. A44.</title>
        <authorList>
            <person name="Krzyzanowska D.M."/>
            <person name="Ossowicki A."/>
            <person name="Rajewska M."/>
            <person name="Maciag T."/>
            <person name="Kaczynski Z."/>
            <person name="Czerwicka M."/>
            <person name="Jafra S."/>
        </authorList>
    </citation>
    <scope>NUCLEOTIDE SEQUENCE [LARGE SCALE GENOMIC DNA]</scope>
    <source>
        <strain evidence="5 6">PR17</strain>
    </source>
</reference>
<dbReference type="SUPFAM" id="SSF48008">
    <property type="entry name" value="GntR ligand-binding domain-like"/>
    <property type="match status" value="1"/>
</dbReference>
<name>A0A256FUM8_9HYPH</name>
<dbReference type="Pfam" id="PF07729">
    <property type="entry name" value="FCD"/>
    <property type="match status" value="1"/>
</dbReference>
<evidence type="ECO:0000256" key="3">
    <source>
        <dbReference type="ARBA" id="ARBA00023163"/>
    </source>
</evidence>
<keyword evidence="1" id="KW-0805">Transcription regulation</keyword>
<dbReference type="PANTHER" id="PTHR43537">
    <property type="entry name" value="TRANSCRIPTIONAL REGULATOR, GNTR FAMILY"/>
    <property type="match status" value="1"/>
</dbReference>
<keyword evidence="3" id="KW-0804">Transcription</keyword>